<protein>
    <submittedName>
        <fullName evidence="12">ABC transporter, ATP-binding protein</fullName>
    </submittedName>
</protein>
<dbReference type="PROSITE" id="PS50893">
    <property type="entry name" value="ABC_TRANSPORTER_2"/>
    <property type="match status" value="1"/>
</dbReference>
<dbReference type="Gene3D" id="3.40.50.300">
    <property type="entry name" value="P-loop containing nucleotide triphosphate hydrolases"/>
    <property type="match status" value="1"/>
</dbReference>
<keyword evidence="7 9" id="KW-1133">Transmembrane helix</keyword>
<dbReference type="GO" id="GO:0005886">
    <property type="term" value="C:plasma membrane"/>
    <property type="evidence" value="ECO:0007669"/>
    <property type="project" value="UniProtKB-SubCell"/>
</dbReference>
<keyword evidence="6 12" id="KW-0067">ATP-binding</keyword>
<evidence type="ECO:0000256" key="7">
    <source>
        <dbReference type="ARBA" id="ARBA00022989"/>
    </source>
</evidence>
<evidence type="ECO:0000313" key="12">
    <source>
        <dbReference type="EMBL" id="KXB42015.1"/>
    </source>
</evidence>
<keyword evidence="5" id="KW-0547">Nucleotide-binding</keyword>
<dbReference type="Pfam" id="PF00005">
    <property type="entry name" value="ABC_tran"/>
    <property type="match status" value="1"/>
</dbReference>
<dbReference type="Pfam" id="PF00664">
    <property type="entry name" value="ABC_membrane"/>
    <property type="match status" value="1"/>
</dbReference>
<dbReference type="SMART" id="SM00382">
    <property type="entry name" value="AAA"/>
    <property type="match status" value="1"/>
</dbReference>
<comment type="subcellular location">
    <subcellularLocation>
        <location evidence="1">Cell membrane</location>
        <topology evidence="1">Multi-pass membrane protein</topology>
    </subcellularLocation>
</comment>
<evidence type="ECO:0000259" key="11">
    <source>
        <dbReference type="PROSITE" id="PS50929"/>
    </source>
</evidence>
<dbReference type="Gene3D" id="1.20.1560.10">
    <property type="entry name" value="ABC transporter type 1, transmembrane domain"/>
    <property type="match status" value="1"/>
</dbReference>
<comment type="caution">
    <text evidence="12">The sequence shown here is derived from an EMBL/GenBank/DDBJ whole genome shotgun (WGS) entry which is preliminary data.</text>
</comment>
<dbReference type="EMBL" id="LSCV01000008">
    <property type="protein sequence ID" value="KXB42015.1"/>
    <property type="molecule type" value="Genomic_DNA"/>
</dbReference>
<evidence type="ECO:0000256" key="8">
    <source>
        <dbReference type="ARBA" id="ARBA00023136"/>
    </source>
</evidence>
<feature type="domain" description="ABC transporter" evidence="10">
    <location>
        <begin position="331"/>
        <end position="565"/>
    </location>
</feature>
<dbReference type="GO" id="GO:0005524">
    <property type="term" value="F:ATP binding"/>
    <property type="evidence" value="ECO:0007669"/>
    <property type="project" value="UniProtKB-KW"/>
</dbReference>
<sequence length="576" mass="64176">MFKKELLVLVPQAKKYVFFVAICRWISLLSHIVFVFVFAKFLEQLLFKQNLAWLNLCLVAFLQAIVIRGICEILQSRFAFQASADVKQVLRAKLFAKLLQIGPNYADYVSTATVMQLATEGVEQLESYFSGYLPQFFYAMLAPCTLFICLAPIYFTGSLVLFIGVPLIPVSIVIVQKIAKRIIAKYWNSYTGMSDHFLENIEGLTTLKVYQADEIKAKEMEKEAESFRIATMRVLLMQLNSISVMDLFTYGGAAVGIYLACRAFYLANISFSTACIFILLASQFFLPLRSLGAYFHIAMNGMTSTDKIMAILQTKEMKDGNTVCSTEFKQITLCNLSFTYANKKENVLANLNLDLQDKGLYALVGESGCGKSTLANILAAKLRNYSGQYLINGIDSKSMTRQSLYQNITCVGLDSYVFKGTVRSNLKLADADASAEQMQEVLQEVNLIDDFLPTGGLDSVISEGGANLSGGQRQRLVLARALLKPTAFYVFDEVTSNIDIESEAIIMAKIYALAQKKTVCLISHRLANVVPAKQIYFLDKGKIVESGTHAELITKNGPYAQLFNKQAELEHYGWGN</sequence>
<feature type="transmembrane region" description="Helical" evidence="9">
    <location>
        <begin position="265"/>
        <end position="286"/>
    </location>
</feature>
<evidence type="ECO:0000256" key="4">
    <source>
        <dbReference type="ARBA" id="ARBA00022692"/>
    </source>
</evidence>
<feature type="domain" description="ABC transmembrane type-1" evidence="11">
    <location>
        <begin position="18"/>
        <end position="300"/>
    </location>
</feature>
<organism evidence="12 13">
    <name type="scientific">Amygdalobacter nucleatus</name>
    <dbReference type="NCBI Taxonomy" id="3029274"/>
    <lineage>
        <taxon>Bacteria</taxon>
        <taxon>Bacillati</taxon>
        <taxon>Bacillota</taxon>
        <taxon>Clostridia</taxon>
        <taxon>Eubacteriales</taxon>
        <taxon>Oscillospiraceae</taxon>
        <taxon>Amygdalobacter</taxon>
    </lineage>
</organism>
<dbReference type="PROSITE" id="PS00211">
    <property type="entry name" value="ABC_TRANSPORTER_1"/>
    <property type="match status" value="1"/>
</dbReference>
<accession>A0A133YFP7</accession>
<reference evidence="13" key="1">
    <citation type="submission" date="2016-01" db="EMBL/GenBank/DDBJ databases">
        <authorList>
            <person name="Mitreva M."/>
            <person name="Pepin K.H."/>
            <person name="Mihindukulasuriya K.A."/>
            <person name="Fulton R."/>
            <person name="Fronick C."/>
            <person name="O'Laughlin M."/>
            <person name="Miner T."/>
            <person name="Herter B."/>
            <person name="Rosa B.A."/>
            <person name="Cordes M."/>
            <person name="Tomlinson C."/>
            <person name="Wollam A."/>
            <person name="Palsikar V.B."/>
            <person name="Mardis E.R."/>
            <person name="Wilson R.K."/>
        </authorList>
    </citation>
    <scope>NUCLEOTIDE SEQUENCE [LARGE SCALE GENOMIC DNA]</scope>
    <source>
        <strain evidence="13">KA00274</strain>
    </source>
</reference>
<proteinExistence type="predicted"/>
<dbReference type="STRING" id="1497955.HMPREF1872_00488"/>
<dbReference type="InterPro" id="IPR036640">
    <property type="entry name" value="ABC1_TM_sf"/>
</dbReference>
<feature type="transmembrane region" description="Helical" evidence="9">
    <location>
        <begin position="51"/>
        <end position="71"/>
    </location>
</feature>
<dbReference type="AlphaFoldDB" id="A0A133YFP7"/>
<keyword evidence="8 9" id="KW-0472">Membrane</keyword>
<dbReference type="GO" id="GO:0034040">
    <property type="term" value="F:ATPase-coupled lipid transmembrane transporter activity"/>
    <property type="evidence" value="ECO:0007669"/>
    <property type="project" value="TreeGrafter"/>
</dbReference>
<dbReference type="FunFam" id="3.40.50.300:FF:000854">
    <property type="entry name" value="Multidrug ABC transporter ATP-binding protein"/>
    <property type="match status" value="1"/>
</dbReference>
<dbReference type="GO" id="GO:0016887">
    <property type="term" value="F:ATP hydrolysis activity"/>
    <property type="evidence" value="ECO:0007669"/>
    <property type="project" value="InterPro"/>
</dbReference>
<feature type="transmembrane region" description="Helical" evidence="9">
    <location>
        <begin position="136"/>
        <end position="155"/>
    </location>
</feature>
<dbReference type="PANTHER" id="PTHR24221:SF654">
    <property type="entry name" value="ATP-BINDING CASSETTE SUB-FAMILY B MEMBER 6"/>
    <property type="match status" value="1"/>
</dbReference>
<evidence type="ECO:0000256" key="3">
    <source>
        <dbReference type="ARBA" id="ARBA00022475"/>
    </source>
</evidence>
<keyword evidence="4 9" id="KW-0812">Transmembrane</keyword>
<evidence type="ECO:0000256" key="6">
    <source>
        <dbReference type="ARBA" id="ARBA00022840"/>
    </source>
</evidence>
<dbReference type="InterPro" id="IPR003593">
    <property type="entry name" value="AAA+_ATPase"/>
</dbReference>
<keyword evidence="3" id="KW-1003">Cell membrane</keyword>
<dbReference type="InterPro" id="IPR017871">
    <property type="entry name" value="ABC_transporter-like_CS"/>
</dbReference>
<feature type="transmembrane region" description="Helical" evidence="9">
    <location>
        <begin position="161"/>
        <end position="179"/>
    </location>
</feature>
<dbReference type="PROSITE" id="PS50929">
    <property type="entry name" value="ABC_TM1F"/>
    <property type="match status" value="1"/>
</dbReference>
<evidence type="ECO:0000256" key="5">
    <source>
        <dbReference type="ARBA" id="ARBA00022741"/>
    </source>
</evidence>
<keyword evidence="13" id="KW-1185">Reference proteome</keyword>
<evidence type="ECO:0000256" key="9">
    <source>
        <dbReference type="SAM" id="Phobius"/>
    </source>
</evidence>
<dbReference type="SUPFAM" id="SSF90123">
    <property type="entry name" value="ABC transporter transmembrane region"/>
    <property type="match status" value="1"/>
</dbReference>
<evidence type="ECO:0000259" key="10">
    <source>
        <dbReference type="PROSITE" id="PS50893"/>
    </source>
</evidence>
<dbReference type="SUPFAM" id="SSF52540">
    <property type="entry name" value="P-loop containing nucleoside triphosphate hydrolases"/>
    <property type="match status" value="1"/>
</dbReference>
<dbReference type="Proteomes" id="UP000070080">
    <property type="component" value="Unassembled WGS sequence"/>
</dbReference>
<dbReference type="InterPro" id="IPR003439">
    <property type="entry name" value="ABC_transporter-like_ATP-bd"/>
</dbReference>
<dbReference type="InterPro" id="IPR027417">
    <property type="entry name" value="P-loop_NTPase"/>
</dbReference>
<gene>
    <name evidence="12" type="ORF">HMPREF1872_00488</name>
</gene>
<feature type="transmembrane region" description="Helical" evidence="9">
    <location>
        <begin position="16"/>
        <end position="39"/>
    </location>
</feature>
<dbReference type="PANTHER" id="PTHR24221">
    <property type="entry name" value="ATP-BINDING CASSETTE SUB-FAMILY B"/>
    <property type="match status" value="1"/>
</dbReference>
<keyword evidence="2" id="KW-0813">Transport</keyword>
<dbReference type="PATRIC" id="fig|1497955.3.peg.470"/>
<evidence type="ECO:0000313" key="13">
    <source>
        <dbReference type="Proteomes" id="UP000070080"/>
    </source>
</evidence>
<dbReference type="OrthoDB" id="9762778at2"/>
<name>A0A133YFP7_9FIRM</name>
<evidence type="ECO:0000256" key="1">
    <source>
        <dbReference type="ARBA" id="ARBA00004651"/>
    </source>
</evidence>
<dbReference type="GO" id="GO:0140359">
    <property type="term" value="F:ABC-type transporter activity"/>
    <property type="evidence" value="ECO:0007669"/>
    <property type="project" value="InterPro"/>
</dbReference>
<dbReference type="InterPro" id="IPR039421">
    <property type="entry name" value="Type_1_exporter"/>
</dbReference>
<dbReference type="InterPro" id="IPR011527">
    <property type="entry name" value="ABC1_TM_dom"/>
</dbReference>
<dbReference type="RefSeq" id="WP_066713444.1">
    <property type="nucleotide sequence ID" value="NZ_JARFNM010000001.1"/>
</dbReference>
<evidence type="ECO:0000256" key="2">
    <source>
        <dbReference type="ARBA" id="ARBA00022448"/>
    </source>
</evidence>
<dbReference type="CDD" id="cd18781">
    <property type="entry name" value="ABC_6TM_AarD_CydDC_like"/>
    <property type="match status" value="1"/>
</dbReference>